<evidence type="ECO:0000256" key="1">
    <source>
        <dbReference type="SAM" id="Phobius"/>
    </source>
</evidence>
<organism evidence="3 4">
    <name type="scientific">Candidatus Roizmanbacteria bacterium CG_4_9_14_0_2_um_filter_39_13</name>
    <dbReference type="NCBI Taxonomy" id="1974839"/>
    <lineage>
        <taxon>Bacteria</taxon>
        <taxon>Candidatus Roizmaniibacteriota</taxon>
    </lineage>
</organism>
<dbReference type="AlphaFoldDB" id="A0A2M8F279"/>
<gene>
    <name evidence="3" type="ORF">CO051_01605</name>
</gene>
<dbReference type="GO" id="GO:0016020">
    <property type="term" value="C:membrane"/>
    <property type="evidence" value="ECO:0007669"/>
    <property type="project" value="InterPro"/>
</dbReference>
<feature type="transmembrane region" description="Helical" evidence="1">
    <location>
        <begin position="132"/>
        <end position="153"/>
    </location>
</feature>
<dbReference type="InterPro" id="IPR000620">
    <property type="entry name" value="EamA_dom"/>
</dbReference>
<proteinExistence type="predicted"/>
<accession>A0A2M8F279</accession>
<keyword evidence="1" id="KW-0472">Membrane</keyword>
<feature type="transmembrane region" description="Helical" evidence="1">
    <location>
        <begin position="250"/>
        <end position="269"/>
    </location>
</feature>
<dbReference type="EMBL" id="PFSC01000043">
    <property type="protein sequence ID" value="PJC33370.1"/>
    <property type="molecule type" value="Genomic_DNA"/>
</dbReference>
<dbReference type="Proteomes" id="UP000231383">
    <property type="component" value="Unassembled WGS sequence"/>
</dbReference>
<feature type="transmembrane region" description="Helical" evidence="1">
    <location>
        <begin position="106"/>
        <end position="123"/>
    </location>
</feature>
<feature type="transmembrane region" description="Helical" evidence="1">
    <location>
        <begin position="12"/>
        <end position="34"/>
    </location>
</feature>
<dbReference type="PANTHER" id="PTHR22911">
    <property type="entry name" value="ACYL-MALONYL CONDENSING ENZYME-RELATED"/>
    <property type="match status" value="1"/>
</dbReference>
<evidence type="ECO:0000259" key="2">
    <source>
        <dbReference type="Pfam" id="PF00892"/>
    </source>
</evidence>
<feature type="transmembrane region" description="Helical" evidence="1">
    <location>
        <begin position="159"/>
        <end position="177"/>
    </location>
</feature>
<feature type="transmembrane region" description="Helical" evidence="1">
    <location>
        <begin position="79"/>
        <end position="100"/>
    </location>
</feature>
<dbReference type="InterPro" id="IPR037185">
    <property type="entry name" value="EmrE-like"/>
</dbReference>
<comment type="caution">
    <text evidence="3">The sequence shown here is derived from an EMBL/GenBank/DDBJ whole genome shotgun (WGS) entry which is preliminary data.</text>
</comment>
<feature type="domain" description="EamA" evidence="2">
    <location>
        <begin position="158"/>
        <end position="272"/>
    </location>
</feature>
<feature type="transmembrane region" description="Helical" evidence="1">
    <location>
        <begin position="40"/>
        <end position="59"/>
    </location>
</feature>
<dbReference type="PANTHER" id="PTHR22911:SF79">
    <property type="entry name" value="MOBA-LIKE NTP TRANSFERASE DOMAIN-CONTAINING PROTEIN"/>
    <property type="match status" value="1"/>
</dbReference>
<evidence type="ECO:0000313" key="4">
    <source>
        <dbReference type="Proteomes" id="UP000231383"/>
    </source>
</evidence>
<reference evidence="4" key="1">
    <citation type="submission" date="2017-09" db="EMBL/GenBank/DDBJ databases">
        <title>Depth-based differentiation of microbial function through sediment-hosted aquifers and enrichment of novel symbionts in the deep terrestrial subsurface.</title>
        <authorList>
            <person name="Probst A.J."/>
            <person name="Ladd B."/>
            <person name="Jarett J.K."/>
            <person name="Geller-Mcgrath D.E."/>
            <person name="Sieber C.M.K."/>
            <person name="Emerson J.B."/>
            <person name="Anantharaman K."/>
            <person name="Thomas B.C."/>
            <person name="Malmstrom R."/>
            <person name="Stieglmeier M."/>
            <person name="Klingl A."/>
            <person name="Woyke T."/>
            <person name="Ryan C.M."/>
            <person name="Banfield J.F."/>
        </authorList>
    </citation>
    <scope>NUCLEOTIDE SEQUENCE [LARGE SCALE GENOMIC DNA]</scope>
</reference>
<name>A0A2M8F279_9BACT</name>
<sequence length="291" mass="32481">MDILSKLSEYRKGVLALILLSFVFASMGLFARYLSTGFELFQQVYLRIFAAFILSFIFFRNDIDLRKLKKISKKEWWLIFFRVIAFYVFGVTLFTQAIILTKYSNVSFIGALSMVAIMGIFLMKEKLTAKKLALIIMAFLGVLLIAVSDYSNLFSWGKGELIALISTTTFALSYVARKWHSGLLNNKEITTLMLGLASILLFITSLFFGEGLPLGGWTGGLVVAIIGAGIFNIANLLLTNYGFQKVEAIFASNILSLESVFAIVLGFFFTKKFRSLVSLQEEESLPSVSLG</sequence>
<feature type="domain" description="EamA" evidence="2">
    <location>
        <begin position="12"/>
        <end position="146"/>
    </location>
</feature>
<protein>
    <recommendedName>
        <fullName evidence="2">EamA domain-containing protein</fullName>
    </recommendedName>
</protein>
<keyword evidence="1" id="KW-1133">Transmembrane helix</keyword>
<dbReference type="Pfam" id="PF00892">
    <property type="entry name" value="EamA"/>
    <property type="match status" value="2"/>
</dbReference>
<feature type="transmembrane region" description="Helical" evidence="1">
    <location>
        <begin position="189"/>
        <end position="208"/>
    </location>
</feature>
<evidence type="ECO:0000313" key="3">
    <source>
        <dbReference type="EMBL" id="PJC33370.1"/>
    </source>
</evidence>
<feature type="transmembrane region" description="Helical" evidence="1">
    <location>
        <begin position="214"/>
        <end position="238"/>
    </location>
</feature>
<dbReference type="SUPFAM" id="SSF103481">
    <property type="entry name" value="Multidrug resistance efflux transporter EmrE"/>
    <property type="match status" value="1"/>
</dbReference>
<keyword evidence="1" id="KW-0812">Transmembrane</keyword>